<dbReference type="Gene3D" id="3.40.462.20">
    <property type="match status" value="1"/>
</dbReference>
<comment type="caution">
    <text evidence="7">The sequence shown here is derived from an EMBL/GenBank/DDBJ whole genome shotgun (WGS) entry which is preliminary data.</text>
</comment>
<reference evidence="7" key="1">
    <citation type="submission" date="2021-03" db="EMBL/GenBank/DDBJ databases">
        <title>Antimicrobial resistance genes in bacteria isolated from Japanese honey, and their potential for conferring macrolide and lincosamide resistance in the American foulbrood pathogen Paenibacillus larvae.</title>
        <authorList>
            <person name="Okamoto M."/>
            <person name="Kumagai M."/>
            <person name="Kanamori H."/>
            <person name="Takamatsu D."/>
        </authorList>
    </citation>
    <scope>NUCLEOTIDE SEQUENCE</scope>
    <source>
        <strain evidence="7">J43TS3</strain>
    </source>
</reference>
<comment type="cofactor">
    <cofactor evidence="1">
        <name>FAD</name>
        <dbReference type="ChEBI" id="CHEBI:57692"/>
    </cofactor>
</comment>
<evidence type="ECO:0000259" key="6">
    <source>
        <dbReference type="PROSITE" id="PS51387"/>
    </source>
</evidence>
<dbReference type="GO" id="GO:0016491">
    <property type="term" value="F:oxidoreductase activity"/>
    <property type="evidence" value="ECO:0007669"/>
    <property type="project" value="UniProtKB-KW"/>
</dbReference>
<dbReference type="InterPro" id="IPR016166">
    <property type="entry name" value="FAD-bd_PCMH"/>
</dbReference>
<dbReference type="Gene3D" id="3.30.465.10">
    <property type="match status" value="1"/>
</dbReference>
<dbReference type="SUPFAM" id="SSF56176">
    <property type="entry name" value="FAD-binding/transporter-associated domain-like"/>
    <property type="match status" value="1"/>
</dbReference>
<dbReference type="PANTHER" id="PTHR42973">
    <property type="entry name" value="BINDING OXIDOREDUCTASE, PUTATIVE (AFU_ORTHOLOGUE AFUA_1G17690)-RELATED"/>
    <property type="match status" value="1"/>
</dbReference>
<feature type="domain" description="FAD-binding PCMH-type" evidence="6">
    <location>
        <begin position="32"/>
        <end position="202"/>
    </location>
</feature>
<name>A0A919X6Y3_9BACI</name>
<evidence type="ECO:0000256" key="3">
    <source>
        <dbReference type="ARBA" id="ARBA00022630"/>
    </source>
</evidence>
<dbReference type="InterPro" id="IPR016169">
    <property type="entry name" value="FAD-bd_PCMH_sub2"/>
</dbReference>
<dbReference type="AlphaFoldDB" id="A0A919X6Y3"/>
<keyword evidence="8" id="KW-1185">Reference proteome</keyword>
<dbReference type="InterPro" id="IPR050416">
    <property type="entry name" value="FAD-linked_Oxidoreductase"/>
</dbReference>
<dbReference type="GO" id="GO:0071949">
    <property type="term" value="F:FAD binding"/>
    <property type="evidence" value="ECO:0007669"/>
    <property type="project" value="InterPro"/>
</dbReference>
<keyword evidence="4" id="KW-0274">FAD</keyword>
<proteinExistence type="inferred from homology"/>
<accession>A0A919X6Y3</accession>
<protein>
    <submittedName>
        <fullName evidence="7">FAD-linked oxidase</fullName>
    </submittedName>
</protein>
<evidence type="ECO:0000313" key="8">
    <source>
        <dbReference type="Proteomes" id="UP000676917"/>
    </source>
</evidence>
<sequence>MGHDVRMQKTGQKIESNHPLYHFKRKVWNVHVDRHPAIIFECKNEADVIEAVKYAQERNLKITVRGGGFHPAGKSVKDEAVLIDLSLMNHIHVDEVTKVATVGAGAKIYEIDELTQEYGLAVPLGSCANLGVSGLALGGGLGYLRAKYGLTSDNVIAVHMVTAKGELIYVNRFEHPSLFWAIRGAGANFGVVTKFELKLYPVGQYILGIDVVYDYRDVQQILEKVEEYRKFAVDDISFNVVITNIAPNGKGSISTVRLIGMYIGELSLEVEEKIIQPLLTLAEPITDNTEVMTYTDMQKKFDPFVQEGFAIEGISLFFDELNQEAINILLDEFNKTDIQVTIHLLELHGQINRISTYESAFTIRDGSYLLIVDAEIGANPEHTSKWIRQIYEKLLPYSYNKTSYLNSSHENEEVYRNSYKCIHNTLVRLKKEYDPYNLFCSEHKLIE</sequence>
<keyword evidence="5" id="KW-0560">Oxidoreductase</keyword>
<dbReference type="Gene3D" id="3.30.43.10">
    <property type="entry name" value="Uridine Diphospho-n-acetylenolpyruvylglucosamine Reductase, domain 2"/>
    <property type="match status" value="1"/>
</dbReference>
<keyword evidence="3" id="KW-0285">Flavoprotein</keyword>
<dbReference type="Pfam" id="PF01565">
    <property type="entry name" value="FAD_binding_4"/>
    <property type="match status" value="1"/>
</dbReference>
<organism evidence="7 8">
    <name type="scientific">Ornithinibacillus bavariensis</name>
    <dbReference type="NCBI Taxonomy" id="545502"/>
    <lineage>
        <taxon>Bacteria</taxon>
        <taxon>Bacillati</taxon>
        <taxon>Bacillota</taxon>
        <taxon>Bacilli</taxon>
        <taxon>Bacillales</taxon>
        <taxon>Bacillaceae</taxon>
        <taxon>Ornithinibacillus</taxon>
    </lineage>
</organism>
<gene>
    <name evidence="7" type="ORF">J43TS3_16880</name>
</gene>
<comment type="similarity">
    <text evidence="2">Belongs to the oxygen-dependent FAD-linked oxidoreductase family.</text>
</comment>
<dbReference type="InterPro" id="IPR016167">
    <property type="entry name" value="FAD-bd_PCMH_sub1"/>
</dbReference>
<dbReference type="RefSeq" id="WP_212920552.1">
    <property type="nucleotide sequence ID" value="NZ_BORP01000002.1"/>
</dbReference>
<dbReference type="InterPro" id="IPR036318">
    <property type="entry name" value="FAD-bd_PCMH-like_sf"/>
</dbReference>
<evidence type="ECO:0000256" key="1">
    <source>
        <dbReference type="ARBA" id="ARBA00001974"/>
    </source>
</evidence>
<dbReference type="EMBL" id="BORP01000002">
    <property type="protein sequence ID" value="GIO27077.1"/>
    <property type="molecule type" value="Genomic_DNA"/>
</dbReference>
<evidence type="ECO:0000313" key="7">
    <source>
        <dbReference type="EMBL" id="GIO27077.1"/>
    </source>
</evidence>
<evidence type="ECO:0000256" key="2">
    <source>
        <dbReference type="ARBA" id="ARBA00005466"/>
    </source>
</evidence>
<evidence type="ECO:0000256" key="4">
    <source>
        <dbReference type="ARBA" id="ARBA00022827"/>
    </source>
</evidence>
<evidence type="ECO:0000256" key="5">
    <source>
        <dbReference type="ARBA" id="ARBA00023002"/>
    </source>
</evidence>
<dbReference type="PROSITE" id="PS51387">
    <property type="entry name" value="FAD_PCMH"/>
    <property type="match status" value="1"/>
</dbReference>
<dbReference type="Proteomes" id="UP000676917">
    <property type="component" value="Unassembled WGS sequence"/>
</dbReference>
<dbReference type="InterPro" id="IPR006094">
    <property type="entry name" value="Oxid_FAD_bind_N"/>
</dbReference>
<dbReference type="PANTHER" id="PTHR42973:SF39">
    <property type="entry name" value="FAD-BINDING PCMH-TYPE DOMAIN-CONTAINING PROTEIN"/>
    <property type="match status" value="1"/>
</dbReference>